<dbReference type="Pfam" id="PF00589">
    <property type="entry name" value="Phage_integrase"/>
    <property type="match status" value="1"/>
</dbReference>
<accession>A0ABU3RHP2</accession>
<evidence type="ECO:0000256" key="1">
    <source>
        <dbReference type="ARBA" id="ARBA00023172"/>
    </source>
</evidence>
<dbReference type="RefSeq" id="WP_315953884.1">
    <property type="nucleotide sequence ID" value="NZ_JAWCUD010000008.1"/>
</dbReference>
<keyword evidence="4" id="KW-1185">Reference proteome</keyword>
<dbReference type="PANTHER" id="PTHR30349:SF82">
    <property type="entry name" value="INTEGRASE_RECOMBINASE YOEC-RELATED"/>
    <property type="match status" value="1"/>
</dbReference>
<dbReference type="InterPro" id="IPR050090">
    <property type="entry name" value="Tyrosine_recombinase_XerCD"/>
</dbReference>
<gene>
    <name evidence="3" type="ORF">RQP52_22235</name>
</gene>
<dbReference type="InterPro" id="IPR013762">
    <property type="entry name" value="Integrase-like_cat_sf"/>
</dbReference>
<reference evidence="3 4" key="1">
    <citation type="submission" date="2023-10" db="EMBL/GenBank/DDBJ databases">
        <title>Paenibacillus strain PFR10 Genome sequencing and assembly.</title>
        <authorList>
            <person name="Kim I."/>
        </authorList>
    </citation>
    <scope>NUCLEOTIDE SEQUENCE [LARGE SCALE GENOMIC DNA]</scope>
    <source>
        <strain evidence="3 4">PFR10</strain>
    </source>
</reference>
<dbReference type="PANTHER" id="PTHR30349">
    <property type="entry name" value="PHAGE INTEGRASE-RELATED"/>
    <property type="match status" value="1"/>
</dbReference>
<comment type="caution">
    <text evidence="3">The sequence shown here is derived from an EMBL/GenBank/DDBJ whole genome shotgun (WGS) entry which is preliminary data.</text>
</comment>
<dbReference type="SUPFAM" id="SSF56349">
    <property type="entry name" value="DNA breaking-rejoining enzymes"/>
    <property type="match status" value="1"/>
</dbReference>
<dbReference type="EMBL" id="JAWCUD010000008">
    <property type="protein sequence ID" value="MDU0203805.1"/>
    <property type="molecule type" value="Genomic_DNA"/>
</dbReference>
<dbReference type="PROSITE" id="PS51898">
    <property type="entry name" value="TYR_RECOMBINASE"/>
    <property type="match status" value="1"/>
</dbReference>
<dbReference type="InterPro" id="IPR002104">
    <property type="entry name" value="Integrase_catalytic"/>
</dbReference>
<dbReference type="Gene3D" id="1.10.443.10">
    <property type="entry name" value="Intergrase catalytic core"/>
    <property type="match status" value="1"/>
</dbReference>
<feature type="domain" description="Tyr recombinase" evidence="2">
    <location>
        <begin position="3"/>
        <end position="169"/>
    </location>
</feature>
<proteinExistence type="predicted"/>
<evidence type="ECO:0000313" key="4">
    <source>
        <dbReference type="Proteomes" id="UP001260980"/>
    </source>
</evidence>
<evidence type="ECO:0000313" key="3">
    <source>
        <dbReference type="EMBL" id="MDU0203805.1"/>
    </source>
</evidence>
<dbReference type="Proteomes" id="UP001260980">
    <property type="component" value="Unassembled WGS sequence"/>
</dbReference>
<protein>
    <submittedName>
        <fullName evidence="3">Tyrosine-type recombinase/integrase</fullName>
    </submittedName>
</protein>
<evidence type="ECO:0000259" key="2">
    <source>
        <dbReference type="PROSITE" id="PS51898"/>
    </source>
</evidence>
<name>A0ABU3RHP2_9BACL</name>
<dbReference type="InterPro" id="IPR011010">
    <property type="entry name" value="DNA_brk_join_enz"/>
</dbReference>
<organism evidence="3 4">
    <name type="scientific">Paenibacillus violae</name>
    <dbReference type="NCBI Taxonomy" id="3077234"/>
    <lineage>
        <taxon>Bacteria</taxon>
        <taxon>Bacillati</taxon>
        <taxon>Bacillota</taxon>
        <taxon>Bacilli</taxon>
        <taxon>Bacillales</taxon>
        <taxon>Paenibacillaceae</taxon>
        <taxon>Paenibacillus</taxon>
    </lineage>
</organism>
<sequence>MQVVQPIRDQEKIEQLQEVLKEQSIRDWLLFTIGINSGLHLSDLLSLKVKDVRDRNVVSVREEKTGKVKTFQLSSQLKAFIKEYIQYMDEDNYLFPSQRTGNPIKRIRVYRILNQAAKQVGLTDIGTHTLRKTYGYHYYLKTKNVSVLRDLFNQSAPSVTLKYIGVNKQ</sequence>
<keyword evidence="1" id="KW-0233">DNA recombination</keyword>